<comment type="caution">
    <text evidence="12">The sequence shown here is derived from an EMBL/GenBank/DDBJ whole genome shotgun (WGS) entry which is preliminary data.</text>
</comment>
<dbReference type="OrthoDB" id="10042731at2759"/>
<dbReference type="SUPFAM" id="SSF81321">
    <property type="entry name" value="Family A G protein-coupled receptor-like"/>
    <property type="match status" value="1"/>
</dbReference>
<proteinExistence type="inferred from homology"/>
<evidence type="ECO:0000256" key="2">
    <source>
        <dbReference type="ARBA" id="ARBA00022475"/>
    </source>
</evidence>
<evidence type="ECO:0000313" key="13">
    <source>
        <dbReference type="Proteomes" id="UP001152320"/>
    </source>
</evidence>
<evidence type="ECO:0000256" key="10">
    <source>
        <dbReference type="SAM" id="Phobius"/>
    </source>
</evidence>
<evidence type="ECO:0000313" key="12">
    <source>
        <dbReference type="EMBL" id="KAJ8040710.1"/>
    </source>
</evidence>
<dbReference type="InterPro" id="IPR017452">
    <property type="entry name" value="GPCR_Rhodpsn_7TM"/>
</dbReference>
<keyword evidence="5 9" id="KW-0297">G-protein coupled receptor</keyword>
<feature type="transmembrane region" description="Helical" evidence="10">
    <location>
        <begin position="240"/>
        <end position="260"/>
    </location>
</feature>
<comment type="subcellular location">
    <subcellularLocation>
        <location evidence="1">Cell membrane</location>
        <topology evidence="1">Multi-pass membrane protein</topology>
    </subcellularLocation>
</comment>
<feature type="transmembrane region" description="Helical" evidence="10">
    <location>
        <begin position="60"/>
        <end position="82"/>
    </location>
</feature>
<dbReference type="PROSITE" id="PS00237">
    <property type="entry name" value="G_PROTEIN_RECEP_F1_1"/>
    <property type="match status" value="1"/>
</dbReference>
<dbReference type="PANTHER" id="PTHR24249">
    <property type="entry name" value="HISTAMINE RECEPTOR-RELATED G-PROTEIN COUPLED RECEPTOR"/>
    <property type="match status" value="1"/>
</dbReference>
<feature type="transmembrane region" description="Helical" evidence="10">
    <location>
        <begin position="185"/>
        <end position="210"/>
    </location>
</feature>
<dbReference type="GO" id="GO:0005886">
    <property type="term" value="C:plasma membrane"/>
    <property type="evidence" value="ECO:0007669"/>
    <property type="project" value="UniProtKB-SubCell"/>
</dbReference>
<evidence type="ECO:0000256" key="4">
    <source>
        <dbReference type="ARBA" id="ARBA00022989"/>
    </source>
</evidence>
<dbReference type="PANTHER" id="PTHR24249:SF422">
    <property type="entry name" value="G-PROTEIN COUPLED RECEPTORS FAMILY 1 PROFILE DOMAIN-CONTAINING PROTEIN"/>
    <property type="match status" value="1"/>
</dbReference>
<feature type="transmembrane region" description="Helical" evidence="10">
    <location>
        <begin position="141"/>
        <end position="165"/>
    </location>
</feature>
<protein>
    <submittedName>
        <fullName evidence="12">Histamine H2 receptor</fullName>
    </submittedName>
</protein>
<keyword evidence="6 10" id="KW-0472">Membrane</keyword>
<feature type="transmembrane region" description="Helical" evidence="10">
    <location>
        <begin position="24"/>
        <end position="48"/>
    </location>
</feature>
<evidence type="ECO:0000256" key="1">
    <source>
        <dbReference type="ARBA" id="ARBA00004651"/>
    </source>
</evidence>
<dbReference type="Pfam" id="PF00001">
    <property type="entry name" value="7tm_1"/>
    <property type="match status" value="1"/>
</dbReference>
<sequence>MGNTSQETDDAFTYLRVDPGWVPIYLSFYFPIMILSVTGNLLVLVSFYRETEIRKRRHNYFIASLAFIDLLTGFIAVPSTVVARLVRTSFTCRARTRPILHIPAYTLCAASINHLVIISLDRYIAVTRVLNYQSIITKKRCFLLIAFAWTIALTFGLSPVLGSMANPADLSICDGHRYKAKSVTLHSLAIIVLIPLVLTVVIGIYVRVLLIARKASHRRTEISSNSKSSSAREAGARIRVTVTMVMVLGAFIFCWLPTVFKHIYEIRHWYDATTIFAVRTVVEIMAYSNSMVNPIIYGYRNHLFRQAYKELLQTVCFYVNGQNINHGFRTLTTRLRLGSSISNADTGTSQT</sequence>
<keyword evidence="8 9" id="KW-0807">Transducer</keyword>
<dbReference type="SMART" id="SM01381">
    <property type="entry name" value="7TM_GPCR_Srsx"/>
    <property type="match status" value="1"/>
</dbReference>
<dbReference type="EMBL" id="JAIZAY010000006">
    <property type="protein sequence ID" value="KAJ8040710.1"/>
    <property type="molecule type" value="Genomic_DNA"/>
</dbReference>
<feature type="transmembrane region" description="Helical" evidence="10">
    <location>
        <begin position="102"/>
        <end position="120"/>
    </location>
</feature>
<evidence type="ECO:0000256" key="7">
    <source>
        <dbReference type="ARBA" id="ARBA00023170"/>
    </source>
</evidence>
<evidence type="ECO:0000256" key="8">
    <source>
        <dbReference type="ARBA" id="ARBA00023224"/>
    </source>
</evidence>
<evidence type="ECO:0000259" key="11">
    <source>
        <dbReference type="PROSITE" id="PS50262"/>
    </source>
</evidence>
<dbReference type="PRINTS" id="PR00237">
    <property type="entry name" value="GPCRRHODOPSN"/>
</dbReference>
<evidence type="ECO:0000256" key="3">
    <source>
        <dbReference type="ARBA" id="ARBA00022692"/>
    </source>
</evidence>
<keyword evidence="4 10" id="KW-1133">Transmembrane helix</keyword>
<dbReference type="InterPro" id="IPR050569">
    <property type="entry name" value="TAAR"/>
</dbReference>
<keyword evidence="3 9" id="KW-0812">Transmembrane</keyword>
<evidence type="ECO:0000256" key="9">
    <source>
        <dbReference type="RuleBase" id="RU000688"/>
    </source>
</evidence>
<reference evidence="12" key="1">
    <citation type="submission" date="2021-10" db="EMBL/GenBank/DDBJ databases">
        <title>Tropical sea cucumber genome reveals ecological adaptation and Cuvierian tubules defense mechanism.</title>
        <authorList>
            <person name="Chen T."/>
        </authorList>
    </citation>
    <scope>NUCLEOTIDE SEQUENCE</scope>
    <source>
        <strain evidence="12">Nanhai2018</strain>
        <tissue evidence="12">Muscle</tissue>
    </source>
</reference>
<dbReference type="AlphaFoldDB" id="A0A9Q1HC77"/>
<organism evidence="12 13">
    <name type="scientific">Holothuria leucospilota</name>
    <name type="common">Black long sea cucumber</name>
    <name type="synonym">Mertensiothuria leucospilota</name>
    <dbReference type="NCBI Taxonomy" id="206669"/>
    <lineage>
        <taxon>Eukaryota</taxon>
        <taxon>Metazoa</taxon>
        <taxon>Echinodermata</taxon>
        <taxon>Eleutherozoa</taxon>
        <taxon>Echinozoa</taxon>
        <taxon>Holothuroidea</taxon>
        <taxon>Aspidochirotacea</taxon>
        <taxon>Aspidochirotida</taxon>
        <taxon>Holothuriidae</taxon>
        <taxon>Holothuria</taxon>
    </lineage>
</organism>
<name>A0A9Q1HC77_HOLLE</name>
<keyword evidence="13" id="KW-1185">Reference proteome</keyword>
<gene>
    <name evidence="12" type="ORF">HOLleu_15089</name>
</gene>
<comment type="similarity">
    <text evidence="9">Belongs to the G-protein coupled receptor 1 family.</text>
</comment>
<dbReference type="PROSITE" id="PS50262">
    <property type="entry name" value="G_PROTEIN_RECEP_F1_2"/>
    <property type="match status" value="1"/>
</dbReference>
<keyword evidence="2" id="KW-1003">Cell membrane</keyword>
<feature type="domain" description="G-protein coupled receptors family 1 profile" evidence="11">
    <location>
        <begin position="39"/>
        <end position="297"/>
    </location>
</feature>
<dbReference type="InterPro" id="IPR000276">
    <property type="entry name" value="GPCR_Rhodpsn"/>
</dbReference>
<keyword evidence="7 9" id="KW-0675">Receptor</keyword>
<evidence type="ECO:0000256" key="5">
    <source>
        <dbReference type="ARBA" id="ARBA00023040"/>
    </source>
</evidence>
<dbReference type="Proteomes" id="UP001152320">
    <property type="component" value="Chromosome 6"/>
</dbReference>
<dbReference type="GO" id="GO:0004930">
    <property type="term" value="F:G protein-coupled receptor activity"/>
    <property type="evidence" value="ECO:0007669"/>
    <property type="project" value="UniProtKB-KW"/>
</dbReference>
<evidence type="ECO:0000256" key="6">
    <source>
        <dbReference type="ARBA" id="ARBA00023136"/>
    </source>
</evidence>
<accession>A0A9Q1HC77</accession>
<dbReference type="Gene3D" id="1.20.1070.10">
    <property type="entry name" value="Rhodopsin 7-helix transmembrane proteins"/>
    <property type="match status" value="1"/>
</dbReference>